<proteinExistence type="predicted"/>
<feature type="domain" description="FAD dependent oxidoreductase" evidence="1">
    <location>
        <begin position="35"/>
        <end position="83"/>
    </location>
</feature>
<dbReference type="InterPro" id="IPR006076">
    <property type="entry name" value="FAD-dep_OxRdtase"/>
</dbReference>
<dbReference type="STRING" id="701091.M2T6I3"/>
<accession>M2T6I3</accession>
<dbReference type="eggNOG" id="ENOG502SKCF">
    <property type="taxonomic scope" value="Eukaryota"/>
</dbReference>
<sequence length="110" mass="12073">MVLPVPDPTKSYWIEAADSSLRNFRSSESLPEETDVAIIGSGYAGASTAYWIHKGTENTGRQPKVTVLEARDVCGSATGRNGKRTFKMTERVFNNVKEVNVTRGLVLILL</sequence>
<evidence type="ECO:0000313" key="2">
    <source>
        <dbReference type="EMBL" id="EMD93205.1"/>
    </source>
</evidence>
<protein>
    <recommendedName>
        <fullName evidence="1">FAD dependent oxidoreductase domain-containing protein</fullName>
    </recommendedName>
</protein>
<dbReference type="HOGENOM" id="CLU_162158_0_0_1"/>
<name>M2T6I3_COCH5</name>
<evidence type="ECO:0000313" key="3">
    <source>
        <dbReference type="Proteomes" id="UP000016936"/>
    </source>
</evidence>
<dbReference type="InterPro" id="IPR036188">
    <property type="entry name" value="FAD/NAD-bd_sf"/>
</dbReference>
<dbReference type="Pfam" id="PF01266">
    <property type="entry name" value="DAO"/>
    <property type="match status" value="1"/>
</dbReference>
<dbReference type="Proteomes" id="UP000016936">
    <property type="component" value="Unassembled WGS sequence"/>
</dbReference>
<evidence type="ECO:0000259" key="1">
    <source>
        <dbReference type="Pfam" id="PF01266"/>
    </source>
</evidence>
<gene>
    <name evidence="2" type="ORF">COCHEDRAFT_1096660</name>
</gene>
<organism evidence="2 3">
    <name type="scientific">Cochliobolus heterostrophus (strain C5 / ATCC 48332 / race O)</name>
    <name type="common">Southern corn leaf blight fungus</name>
    <name type="synonym">Bipolaris maydis</name>
    <dbReference type="NCBI Taxonomy" id="701091"/>
    <lineage>
        <taxon>Eukaryota</taxon>
        <taxon>Fungi</taxon>
        <taxon>Dikarya</taxon>
        <taxon>Ascomycota</taxon>
        <taxon>Pezizomycotina</taxon>
        <taxon>Dothideomycetes</taxon>
        <taxon>Pleosporomycetidae</taxon>
        <taxon>Pleosporales</taxon>
        <taxon>Pleosporineae</taxon>
        <taxon>Pleosporaceae</taxon>
        <taxon>Bipolaris</taxon>
    </lineage>
</organism>
<dbReference type="SUPFAM" id="SSF51905">
    <property type="entry name" value="FAD/NAD(P)-binding domain"/>
    <property type="match status" value="1"/>
</dbReference>
<reference evidence="2 3" key="1">
    <citation type="journal article" date="2012" name="PLoS Pathog.">
        <title>Diverse lifestyles and strategies of plant pathogenesis encoded in the genomes of eighteen Dothideomycetes fungi.</title>
        <authorList>
            <person name="Ohm R.A."/>
            <person name="Feau N."/>
            <person name="Henrissat B."/>
            <person name="Schoch C.L."/>
            <person name="Horwitz B.A."/>
            <person name="Barry K.W."/>
            <person name="Condon B.J."/>
            <person name="Copeland A.C."/>
            <person name="Dhillon B."/>
            <person name="Glaser F."/>
            <person name="Hesse C.N."/>
            <person name="Kosti I."/>
            <person name="LaButti K."/>
            <person name="Lindquist E.A."/>
            <person name="Lucas S."/>
            <person name="Salamov A.A."/>
            <person name="Bradshaw R.E."/>
            <person name="Ciuffetti L."/>
            <person name="Hamelin R.C."/>
            <person name="Kema G.H.J."/>
            <person name="Lawrence C."/>
            <person name="Scott J.A."/>
            <person name="Spatafora J.W."/>
            <person name="Turgeon B.G."/>
            <person name="de Wit P.J.G.M."/>
            <person name="Zhong S."/>
            <person name="Goodwin S.B."/>
            <person name="Grigoriev I.V."/>
        </authorList>
    </citation>
    <scope>NUCLEOTIDE SEQUENCE [LARGE SCALE GENOMIC DNA]</scope>
    <source>
        <strain evidence="3">C5 / ATCC 48332 / race O</strain>
    </source>
</reference>
<dbReference type="EMBL" id="KB445573">
    <property type="protein sequence ID" value="EMD93205.1"/>
    <property type="molecule type" value="Genomic_DNA"/>
</dbReference>
<keyword evidence="3" id="KW-1185">Reference proteome</keyword>
<dbReference type="AlphaFoldDB" id="M2T6I3"/>
<dbReference type="Gene3D" id="3.50.50.60">
    <property type="entry name" value="FAD/NAD(P)-binding domain"/>
    <property type="match status" value="1"/>
</dbReference>
<reference evidence="3" key="2">
    <citation type="journal article" date="2013" name="PLoS Genet.">
        <title>Comparative genome structure, secondary metabolite, and effector coding capacity across Cochliobolus pathogens.</title>
        <authorList>
            <person name="Condon B.J."/>
            <person name="Leng Y."/>
            <person name="Wu D."/>
            <person name="Bushley K.E."/>
            <person name="Ohm R.A."/>
            <person name="Otillar R."/>
            <person name="Martin J."/>
            <person name="Schackwitz W."/>
            <person name="Grimwood J."/>
            <person name="MohdZainudin N."/>
            <person name="Xue C."/>
            <person name="Wang R."/>
            <person name="Manning V.A."/>
            <person name="Dhillon B."/>
            <person name="Tu Z.J."/>
            <person name="Steffenson B.J."/>
            <person name="Salamov A."/>
            <person name="Sun H."/>
            <person name="Lowry S."/>
            <person name="LaButti K."/>
            <person name="Han J."/>
            <person name="Copeland A."/>
            <person name="Lindquist E."/>
            <person name="Barry K."/>
            <person name="Schmutz J."/>
            <person name="Baker S.E."/>
            <person name="Ciuffetti L.M."/>
            <person name="Grigoriev I.V."/>
            <person name="Zhong S."/>
            <person name="Turgeon B.G."/>
        </authorList>
    </citation>
    <scope>NUCLEOTIDE SEQUENCE [LARGE SCALE GENOMIC DNA]</scope>
    <source>
        <strain evidence="3">C5 / ATCC 48332 / race O</strain>
    </source>
</reference>